<evidence type="ECO:0000313" key="3">
    <source>
        <dbReference type="EMBL" id="QQP86598.1"/>
    </source>
</evidence>
<reference evidence="3 4" key="1">
    <citation type="submission" date="2021-01" db="EMBL/GenBank/DDBJ databases">
        <title>Entomomonas sp. F2A isolated from a house cricket (Acheta domesticus).</title>
        <authorList>
            <person name="Spergser J."/>
            <person name="Busse H.-J."/>
        </authorList>
    </citation>
    <scope>NUCLEOTIDE SEQUENCE [LARGE SCALE GENOMIC DNA]</scope>
    <source>
        <strain evidence="3 4">F2A</strain>
    </source>
</reference>
<dbReference type="NCBIfam" id="TIGR01617">
    <property type="entry name" value="arsC_related"/>
    <property type="match status" value="1"/>
</dbReference>
<dbReference type="PANTHER" id="PTHR30041">
    <property type="entry name" value="ARSENATE REDUCTASE"/>
    <property type="match status" value="1"/>
</dbReference>
<dbReference type="InterPro" id="IPR006660">
    <property type="entry name" value="Arsenate_reductase-like"/>
</dbReference>
<name>A0A974RXU2_9GAMM</name>
<dbReference type="RefSeq" id="WP_201094823.1">
    <property type="nucleotide sequence ID" value="NZ_CP067393.1"/>
</dbReference>
<dbReference type="InterPro" id="IPR036249">
    <property type="entry name" value="Thioredoxin-like_sf"/>
</dbReference>
<dbReference type="SUPFAM" id="SSF52833">
    <property type="entry name" value="Thioredoxin-like"/>
    <property type="match status" value="1"/>
</dbReference>
<dbReference type="EMBL" id="CP067393">
    <property type="protein sequence ID" value="QQP86598.1"/>
    <property type="molecule type" value="Genomic_DNA"/>
</dbReference>
<sequence length="123" mass="14289">MTTKKDDTITIFGIKNCNTMKKAFVYLDEHHISYQFHDYKKQGIDKKHLQAWCKEHGWEKVINKAGLTFKKLTDEQKKDLTESKAIDLMIALPSMIKRPVLDVGNKTLLGFKAEEYDQVLSLK</sequence>
<dbReference type="PANTHER" id="PTHR30041:SF8">
    <property type="entry name" value="PROTEIN YFFB"/>
    <property type="match status" value="1"/>
</dbReference>
<gene>
    <name evidence="3" type="ORF">JHT90_05000</name>
</gene>
<proteinExistence type="inferred from homology"/>
<dbReference type="InterPro" id="IPR006504">
    <property type="entry name" value="Tscrpt_reg_Spx/MgsR"/>
</dbReference>
<dbReference type="NCBIfam" id="NF008107">
    <property type="entry name" value="PRK10853.1"/>
    <property type="match status" value="1"/>
</dbReference>
<dbReference type="Proteomes" id="UP000595278">
    <property type="component" value="Chromosome"/>
</dbReference>
<dbReference type="CDD" id="cd03035">
    <property type="entry name" value="ArsC_Yffb"/>
    <property type="match status" value="1"/>
</dbReference>
<evidence type="ECO:0000256" key="2">
    <source>
        <dbReference type="PROSITE-ProRule" id="PRU01282"/>
    </source>
</evidence>
<dbReference type="Gene3D" id="3.40.30.10">
    <property type="entry name" value="Glutaredoxin"/>
    <property type="match status" value="1"/>
</dbReference>
<dbReference type="PROSITE" id="PS51353">
    <property type="entry name" value="ARSC"/>
    <property type="match status" value="1"/>
</dbReference>
<comment type="similarity">
    <text evidence="1 2">Belongs to the ArsC family.</text>
</comment>
<organism evidence="3 4">
    <name type="scientific">Entomomonas asaccharolytica</name>
    <dbReference type="NCBI Taxonomy" id="2785331"/>
    <lineage>
        <taxon>Bacteria</taxon>
        <taxon>Pseudomonadati</taxon>
        <taxon>Pseudomonadota</taxon>
        <taxon>Gammaproteobacteria</taxon>
        <taxon>Pseudomonadales</taxon>
        <taxon>Pseudomonadaceae</taxon>
        <taxon>Entomomonas</taxon>
    </lineage>
</organism>
<dbReference type="KEGG" id="eaz:JHT90_05000"/>
<keyword evidence="4" id="KW-1185">Reference proteome</keyword>
<evidence type="ECO:0000256" key="1">
    <source>
        <dbReference type="ARBA" id="ARBA00007198"/>
    </source>
</evidence>
<dbReference type="AlphaFoldDB" id="A0A974RXU2"/>
<protein>
    <submittedName>
        <fullName evidence="3">ArsC family reductase</fullName>
    </submittedName>
</protein>
<dbReference type="Pfam" id="PF03960">
    <property type="entry name" value="ArsC"/>
    <property type="match status" value="1"/>
</dbReference>
<accession>A0A974RXU2</accession>
<evidence type="ECO:0000313" key="4">
    <source>
        <dbReference type="Proteomes" id="UP000595278"/>
    </source>
</evidence>